<accession>A0A017SYC7</accession>
<dbReference type="STRING" id="1192034.CAP_8035"/>
<evidence type="ECO:0000313" key="4">
    <source>
        <dbReference type="Proteomes" id="UP000019678"/>
    </source>
</evidence>
<dbReference type="InterPro" id="IPR040688">
    <property type="entry name" value="SLATT_2"/>
</dbReference>
<organism evidence="3 4">
    <name type="scientific">Chondromyces apiculatus DSM 436</name>
    <dbReference type="NCBI Taxonomy" id="1192034"/>
    <lineage>
        <taxon>Bacteria</taxon>
        <taxon>Pseudomonadati</taxon>
        <taxon>Myxococcota</taxon>
        <taxon>Polyangia</taxon>
        <taxon>Polyangiales</taxon>
        <taxon>Polyangiaceae</taxon>
        <taxon>Chondromyces</taxon>
    </lineage>
</organism>
<dbReference type="eggNOG" id="ENOG5033CIJ">
    <property type="taxonomic scope" value="Bacteria"/>
</dbReference>
<feature type="domain" description="SMODS and SLOG-associating 2TM effector" evidence="2">
    <location>
        <begin position="10"/>
        <end position="186"/>
    </location>
</feature>
<feature type="transmembrane region" description="Helical" evidence="1">
    <location>
        <begin position="83"/>
        <end position="103"/>
    </location>
</feature>
<protein>
    <submittedName>
        <fullName evidence="3">Putative membrane protein</fullName>
    </submittedName>
</protein>
<keyword evidence="1" id="KW-1133">Transmembrane helix</keyword>
<keyword evidence="1" id="KW-0472">Membrane</keyword>
<dbReference type="Proteomes" id="UP000019678">
    <property type="component" value="Unassembled WGS sequence"/>
</dbReference>
<evidence type="ECO:0000256" key="1">
    <source>
        <dbReference type="SAM" id="Phobius"/>
    </source>
</evidence>
<comment type="caution">
    <text evidence="3">The sequence shown here is derived from an EMBL/GenBank/DDBJ whole genome shotgun (WGS) entry which is preliminary data.</text>
</comment>
<gene>
    <name evidence="3" type="ORF">CAP_8035</name>
</gene>
<evidence type="ECO:0000313" key="3">
    <source>
        <dbReference type="EMBL" id="EYF01595.1"/>
    </source>
</evidence>
<keyword evidence="4" id="KW-1185">Reference proteome</keyword>
<reference evidence="3 4" key="1">
    <citation type="submission" date="2013-05" db="EMBL/GenBank/DDBJ databases">
        <title>Genome assembly of Chondromyces apiculatus DSM 436.</title>
        <authorList>
            <person name="Sharma G."/>
            <person name="Khatri I."/>
            <person name="Kaur C."/>
            <person name="Mayilraj S."/>
            <person name="Subramanian S."/>
        </authorList>
    </citation>
    <scope>NUCLEOTIDE SEQUENCE [LARGE SCALE GENOMIC DNA]</scope>
    <source>
        <strain evidence="3 4">DSM 436</strain>
    </source>
</reference>
<dbReference type="NCBIfam" id="NF033633">
    <property type="entry name" value="SLATT_2"/>
    <property type="match status" value="1"/>
</dbReference>
<sequence>METALDDLPWGERDLAPSLGKVYLHVQAKTLETIAWYMARKNVRAVLSQVLRFLAILFVTLGGLIPLIRVADLNAEWISPEMGQLGYVGFALAAGCVAIDRFFGLSTAWMRYIGSAFALQRALAEFQIDWALLQVKLGGKPPTRLQAEQMLLRLKEMRTSVLQVVEKETQGWVAEFQSSLAELYRVSRSQTDATSPGVIELVVSNGLDVDGEISVHVDGSLRERFRGTRTQIPGVAVGHHVVMIRGELRGVWVETMGTTMVPPGSVGTLTMTLAVPPAEPATSAPADAETC</sequence>
<feature type="transmembrane region" description="Helical" evidence="1">
    <location>
        <begin position="50"/>
        <end position="71"/>
    </location>
</feature>
<dbReference type="EMBL" id="ASRX01000077">
    <property type="protein sequence ID" value="EYF01595.1"/>
    <property type="molecule type" value="Genomic_DNA"/>
</dbReference>
<evidence type="ECO:0000259" key="2">
    <source>
        <dbReference type="Pfam" id="PF18183"/>
    </source>
</evidence>
<dbReference type="AlphaFoldDB" id="A0A017SYC7"/>
<dbReference type="Pfam" id="PF18183">
    <property type="entry name" value="SLATT_2"/>
    <property type="match status" value="1"/>
</dbReference>
<keyword evidence="1" id="KW-0812">Transmembrane</keyword>
<name>A0A017SYC7_9BACT</name>
<proteinExistence type="predicted"/>